<dbReference type="EMBL" id="VTPC01059474">
    <property type="protein sequence ID" value="KAF2890014.1"/>
    <property type="molecule type" value="Genomic_DNA"/>
</dbReference>
<feature type="region of interest" description="Disordered" evidence="1">
    <location>
        <begin position="123"/>
        <end position="145"/>
    </location>
</feature>
<dbReference type="OrthoDB" id="4781at2759"/>
<keyword evidence="2" id="KW-0732">Signal</keyword>
<evidence type="ECO:0000256" key="1">
    <source>
        <dbReference type="SAM" id="MobiDB-lite"/>
    </source>
</evidence>
<dbReference type="Pfam" id="PF15886">
    <property type="entry name" value="CBM39"/>
    <property type="match status" value="1"/>
</dbReference>
<evidence type="ECO:0000256" key="2">
    <source>
        <dbReference type="SAM" id="SignalP"/>
    </source>
</evidence>
<protein>
    <recommendedName>
        <fullName evidence="3">CBM39 domain-containing protein</fullName>
    </recommendedName>
</protein>
<feature type="chain" id="PRO_5035429194" description="CBM39 domain-containing protein" evidence="2">
    <location>
        <begin position="17"/>
        <end position="181"/>
    </location>
</feature>
<reference evidence="4" key="1">
    <citation type="submission" date="2019-08" db="EMBL/GenBank/DDBJ databases">
        <title>The genome of the North American firefly Photinus pyralis.</title>
        <authorList>
            <consortium name="Photinus pyralis genome working group"/>
            <person name="Fallon T.R."/>
            <person name="Sander Lower S.E."/>
            <person name="Weng J.-K."/>
        </authorList>
    </citation>
    <scope>NUCLEOTIDE SEQUENCE</scope>
    <source>
        <strain evidence="4">TRF0915ILg1</strain>
        <tissue evidence="4">Whole body</tissue>
    </source>
</reference>
<evidence type="ECO:0000313" key="4">
    <source>
        <dbReference type="EMBL" id="KAF2890014.1"/>
    </source>
</evidence>
<gene>
    <name evidence="4" type="ORF">ILUMI_16159</name>
</gene>
<dbReference type="GO" id="GO:0030246">
    <property type="term" value="F:carbohydrate binding"/>
    <property type="evidence" value="ECO:0007669"/>
    <property type="project" value="InterPro"/>
</dbReference>
<dbReference type="Gene3D" id="2.60.40.2140">
    <property type="entry name" value="Beta-1,3-glucan-recognition protein, N-terminal domain"/>
    <property type="match status" value="1"/>
</dbReference>
<evidence type="ECO:0000259" key="3">
    <source>
        <dbReference type="PROSITE" id="PS51969"/>
    </source>
</evidence>
<feature type="signal peptide" evidence="2">
    <location>
        <begin position="1"/>
        <end position="16"/>
    </location>
</feature>
<dbReference type="InterPro" id="IPR043030">
    <property type="entry name" value="BGBP_N_sf"/>
</dbReference>
<evidence type="ECO:0000313" key="5">
    <source>
        <dbReference type="Proteomes" id="UP000801492"/>
    </source>
</evidence>
<sequence length="181" mass="20684">MRCVLSVLLFIICVNSQNTYSIPPQKLIVSEKGFRIRIPDEPGIEEFFFHGNINSDVDFLAPNAVILSAKKPINGEWLLEHKREGFKAGDFINYWVHIKRNGQGYTSSSNHYQIKDVLPDYPSPTQLSSRHSNRPKNEAVSASTPRFLSSNWQSHETRVISTPKSNISTSTVSYQWMWPDD</sequence>
<dbReference type="Proteomes" id="UP000801492">
    <property type="component" value="Unassembled WGS sequence"/>
</dbReference>
<accession>A0A8K0CP47</accession>
<keyword evidence="5" id="KW-1185">Reference proteome</keyword>
<comment type="caution">
    <text evidence="4">The sequence shown here is derived from an EMBL/GenBank/DDBJ whole genome shotgun (WGS) entry which is preliminary data.</text>
</comment>
<name>A0A8K0CP47_IGNLU</name>
<organism evidence="4 5">
    <name type="scientific">Ignelater luminosus</name>
    <name type="common">Cucubano</name>
    <name type="synonym">Pyrophorus luminosus</name>
    <dbReference type="NCBI Taxonomy" id="2038154"/>
    <lineage>
        <taxon>Eukaryota</taxon>
        <taxon>Metazoa</taxon>
        <taxon>Ecdysozoa</taxon>
        <taxon>Arthropoda</taxon>
        <taxon>Hexapoda</taxon>
        <taxon>Insecta</taxon>
        <taxon>Pterygota</taxon>
        <taxon>Neoptera</taxon>
        <taxon>Endopterygota</taxon>
        <taxon>Coleoptera</taxon>
        <taxon>Polyphaga</taxon>
        <taxon>Elateriformia</taxon>
        <taxon>Elateroidea</taxon>
        <taxon>Elateridae</taxon>
        <taxon>Agrypninae</taxon>
        <taxon>Pyrophorini</taxon>
        <taxon>Ignelater</taxon>
    </lineage>
</organism>
<dbReference type="AlphaFoldDB" id="A0A8K0CP47"/>
<proteinExistence type="predicted"/>
<dbReference type="InterPro" id="IPR031756">
    <property type="entry name" value="BGBP_N"/>
</dbReference>
<dbReference type="PROSITE" id="PS51969">
    <property type="entry name" value="CBM39"/>
    <property type="match status" value="1"/>
</dbReference>
<feature type="domain" description="CBM39" evidence="3">
    <location>
        <begin position="20"/>
        <end position="119"/>
    </location>
</feature>